<evidence type="ECO:0000313" key="1">
    <source>
        <dbReference type="EMBL" id="WAR20694.1"/>
    </source>
</evidence>
<reference evidence="1" key="1">
    <citation type="submission" date="2022-11" db="EMBL/GenBank/DDBJ databases">
        <title>Centuries of genome instability and evolution in soft-shell clam transmissible cancer (bioRxiv).</title>
        <authorList>
            <person name="Hart S.F.M."/>
            <person name="Yonemitsu M.A."/>
            <person name="Giersch R.M."/>
            <person name="Beal B.F."/>
            <person name="Arriagada G."/>
            <person name="Davis B.W."/>
            <person name="Ostrander E.A."/>
            <person name="Goff S.P."/>
            <person name="Metzger M.J."/>
        </authorList>
    </citation>
    <scope>NUCLEOTIDE SEQUENCE</scope>
    <source>
        <strain evidence="1">MELC-2E11</strain>
        <tissue evidence="1">Siphon/mantle</tissue>
    </source>
</reference>
<gene>
    <name evidence="1" type="ORF">MAR_014668</name>
</gene>
<sequence length="116" mass="13558">MKGLLMLHGEIVKSELRNVDRRAACSIENIFFKAKKIQTKILIDQTNILIRKVKTGHETLTVKNIKDEDSTSKHLVELQIHRHSHSCQMKKKKRCRFGFTRPILDKTSTGRRFMMP</sequence>
<proteinExistence type="predicted"/>
<organism evidence="1 2">
    <name type="scientific">Mya arenaria</name>
    <name type="common">Soft-shell clam</name>
    <dbReference type="NCBI Taxonomy" id="6604"/>
    <lineage>
        <taxon>Eukaryota</taxon>
        <taxon>Metazoa</taxon>
        <taxon>Spiralia</taxon>
        <taxon>Lophotrochozoa</taxon>
        <taxon>Mollusca</taxon>
        <taxon>Bivalvia</taxon>
        <taxon>Autobranchia</taxon>
        <taxon>Heteroconchia</taxon>
        <taxon>Euheterodonta</taxon>
        <taxon>Imparidentia</taxon>
        <taxon>Neoheterodontei</taxon>
        <taxon>Myida</taxon>
        <taxon>Myoidea</taxon>
        <taxon>Myidae</taxon>
        <taxon>Mya</taxon>
    </lineage>
</organism>
<accession>A0ABY7FHQ3</accession>
<evidence type="ECO:0000313" key="2">
    <source>
        <dbReference type="Proteomes" id="UP001164746"/>
    </source>
</evidence>
<name>A0ABY7FHQ3_MYAAR</name>
<keyword evidence="2" id="KW-1185">Reference proteome</keyword>
<dbReference type="Proteomes" id="UP001164746">
    <property type="component" value="Chromosome 12"/>
</dbReference>
<protein>
    <submittedName>
        <fullName evidence="1">Uncharacterized protein</fullName>
    </submittedName>
</protein>
<dbReference type="EMBL" id="CP111023">
    <property type="protein sequence ID" value="WAR20694.1"/>
    <property type="molecule type" value="Genomic_DNA"/>
</dbReference>